<dbReference type="EMBL" id="JARKIF010000024">
    <property type="protein sequence ID" value="KAJ7615428.1"/>
    <property type="molecule type" value="Genomic_DNA"/>
</dbReference>
<evidence type="ECO:0000256" key="1">
    <source>
        <dbReference type="SAM" id="MobiDB-lite"/>
    </source>
</evidence>
<proteinExistence type="predicted"/>
<organism evidence="2 3">
    <name type="scientific">Roridomyces roridus</name>
    <dbReference type="NCBI Taxonomy" id="1738132"/>
    <lineage>
        <taxon>Eukaryota</taxon>
        <taxon>Fungi</taxon>
        <taxon>Dikarya</taxon>
        <taxon>Basidiomycota</taxon>
        <taxon>Agaricomycotina</taxon>
        <taxon>Agaricomycetes</taxon>
        <taxon>Agaricomycetidae</taxon>
        <taxon>Agaricales</taxon>
        <taxon>Marasmiineae</taxon>
        <taxon>Mycenaceae</taxon>
        <taxon>Roridomyces</taxon>
    </lineage>
</organism>
<keyword evidence="3" id="KW-1185">Reference proteome</keyword>
<protein>
    <submittedName>
        <fullName evidence="2">Uncharacterized protein</fullName>
    </submittedName>
</protein>
<name>A0AAD7FFC5_9AGAR</name>
<evidence type="ECO:0000313" key="2">
    <source>
        <dbReference type="EMBL" id="KAJ7615428.1"/>
    </source>
</evidence>
<dbReference type="Proteomes" id="UP001221142">
    <property type="component" value="Unassembled WGS sequence"/>
</dbReference>
<comment type="caution">
    <text evidence="2">The sequence shown here is derived from an EMBL/GenBank/DDBJ whole genome shotgun (WGS) entry which is preliminary data.</text>
</comment>
<dbReference type="AlphaFoldDB" id="A0AAD7FFC5"/>
<gene>
    <name evidence="2" type="ORF">FB45DRAFT_1064356</name>
</gene>
<accession>A0AAD7FFC5</accession>
<reference evidence="2" key="1">
    <citation type="submission" date="2023-03" db="EMBL/GenBank/DDBJ databases">
        <title>Massive genome expansion in bonnet fungi (Mycena s.s.) driven by repeated elements and novel gene families across ecological guilds.</title>
        <authorList>
            <consortium name="Lawrence Berkeley National Laboratory"/>
            <person name="Harder C.B."/>
            <person name="Miyauchi S."/>
            <person name="Viragh M."/>
            <person name="Kuo A."/>
            <person name="Thoen E."/>
            <person name="Andreopoulos B."/>
            <person name="Lu D."/>
            <person name="Skrede I."/>
            <person name="Drula E."/>
            <person name="Henrissat B."/>
            <person name="Morin E."/>
            <person name="Kohler A."/>
            <person name="Barry K."/>
            <person name="LaButti K."/>
            <person name="Morin E."/>
            <person name="Salamov A."/>
            <person name="Lipzen A."/>
            <person name="Mereny Z."/>
            <person name="Hegedus B."/>
            <person name="Baldrian P."/>
            <person name="Stursova M."/>
            <person name="Weitz H."/>
            <person name="Taylor A."/>
            <person name="Grigoriev I.V."/>
            <person name="Nagy L.G."/>
            <person name="Martin F."/>
            <person name="Kauserud H."/>
        </authorList>
    </citation>
    <scope>NUCLEOTIDE SEQUENCE</scope>
    <source>
        <strain evidence="2">9284</strain>
    </source>
</reference>
<sequence length="559" mass="62134">MDDIAEPGYESDTGERDNPTCKNFKTATPVVQTEHAWGSSRRKLNREGRAICRIVYAHDWTLADIGQIFNVSTQTIRRAVENVGISPRDLVEEDYARVKDPDFFEILSACGGYSVSVAKHSDYEPDSGHEAVYRFNGRPARRAAQDNMYESDGETGEKRKYAQVSHESASAPPFFTAKKPRCYAPDTQTPKEIEKRKFESYPFADPGYESDTGKRDIPSCDNFRKGIPVQKTLLVGHIRKVLNREGRAICRIVHAHGWSYRDIATIFGVSEHSVRRAIDNVRYTPRDRVEEDYMRVRDPGFGVYFPPLESSASHKIKREQKICVEKPQERRASAPSYPSIFKGLPGYPTNTRTSSAPQLPVAAPLPAPHISSAAPTSSALPSFLANVMNLNSLSAHHELLSAQGFSALRLQIMAAWPRPAIEEALARTLMGIEILEVGWESLDASQVIALEVGVWKLKSTLPLGSPLPPLVGALPSPESKFPRDITLTSFLQNVMGFDLSAHCELLDAQGLDVVRLGTMTTWDSELVKEMVGRLFVHEPRMSKLEALALEFALRGLGAQ</sequence>
<feature type="region of interest" description="Disordered" evidence="1">
    <location>
        <begin position="1"/>
        <end position="23"/>
    </location>
</feature>
<evidence type="ECO:0000313" key="3">
    <source>
        <dbReference type="Proteomes" id="UP001221142"/>
    </source>
</evidence>